<feature type="compositionally biased region" description="Low complexity" evidence="1">
    <location>
        <begin position="93"/>
        <end position="110"/>
    </location>
</feature>
<dbReference type="InterPro" id="IPR010982">
    <property type="entry name" value="Lambda_DNA-bd_dom_sf"/>
</dbReference>
<dbReference type="SUPFAM" id="SSF47413">
    <property type="entry name" value="lambda repressor-like DNA-binding domains"/>
    <property type="match status" value="1"/>
</dbReference>
<proteinExistence type="predicted"/>
<dbReference type="InterPro" id="IPR001387">
    <property type="entry name" value="Cro/C1-type_HTH"/>
</dbReference>
<dbReference type="PANTHER" id="PTHR35010">
    <property type="entry name" value="BLL4672 PROTEIN-RELATED"/>
    <property type="match status" value="1"/>
</dbReference>
<gene>
    <name evidence="3" type="ORF">OHB35_21000</name>
</gene>
<evidence type="ECO:0000256" key="1">
    <source>
        <dbReference type="SAM" id="MobiDB-lite"/>
    </source>
</evidence>
<dbReference type="Gene3D" id="1.10.260.40">
    <property type="entry name" value="lambda repressor-like DNA-binding domains"/>
    <property type="match status" value="1"/>
</dbReference>
<sequence length="293" mass="32123">MVTRPEADISAFLKARRAALDPAELGLPAGINRRRVPGLRREEAAQLAGISVDYYTRIEQGRTPNISDSVLDAVARALRLTDSEYAYLRDLTLPGRRTPTTGTGTTGTTGSQQVRQGIRLLIGAMEDVPAYVCNAAMDVLAWNTLGGLITYDFAALEPRERNLARLYFLDEEQSRSLYPEWEPGGEYMAATLRADVGRHPDGPALGALIADLLEHSAQFRHCWDQQHVRGLCYGVKHITHPVAGELWLHYESLPLPSDPGQTLVTFTAEPGSSTEKALRLLATRATPQPVPSP</sequence>
<feature type="domain" description="HTH cro/C1-type" evidence="2">
    <location>
        <begin position="38"/>
        <end position="85"/>
    </location>
</feature>
<dbReference type="Proteomes" id="UP001340816">
    <property type="component" value="Chromosome"/>
</dbReference>
<dbReference type="PROSITE" id="PS50943">
    <property type="entry name" value="HTH_CROC1"/>
    <property type="match status" value="1"/>
</dbReference>
<reference evidence="3 4" key="1">
    <citation type="submission" date="2022-10" db="EMBL/GenBank/DDBJ databases">
        <title>The complete genomes of actinobacterial strains from the NBC collection.</title>
        <authorList>
            <person name="Joergensen T.S."/>
            <person name="Alvarez Arevalo M."/>
            <person name="Sterndorff E.B."/>
            <person name="Faurdal D."/>
            <person name="Vuksanovic O."/>
            <person name="Mourched A.-S."/>
            <person name="Charusanti P."/>
            <person name="Shaw S."/>
            <person name="Blin K."/>
            <person name="Weber T."/>
        </authorList>
    </citation>
    <scope>NUCLEOTIDE SEQUENCE [LARGE SCALE GENOMIC DNA]</scope>
    <source>
        <strain evidence="3 4">NBC 01752</strain>
    </source>
</reference>
<dbReference type="InterPro" id="IPR041413">
    <property type="entry name" value="MLTR_LBD"/>
</dbReference>
<dbReference type="EMBL" id="CP109135">
    <property type="protein sequence ID" value="WSD15529.1"/>
    <property type="molecule type" value="Genomic_DNA"/>
</dbReference>
<evidence type="ECO:0000313" key="3">
    <source>
        <dbReference type="EMBL" id="WSD15529.1"/>
    </source>
</evidence>
<dbReference type="RefSeq" id="WP_326759621.1">
    <property type="nucleotide sequence ID" value="NZ_CP109135.1"/>
</dbReference>
<feature type="region of interest" description="Disordered" evidence="1">
    <location>
        <begin position="93"/>
        <end position="112"/>
    </location>
</feature>
<dbReference type="PANTHER" id="PTHR35010:SF2">
    <property type="entry name" value="BLL4672 PROTEIN"/>
    <property type="match status" value="1"/>
</dbReference>
<keyword evidence="4" id="KW-1185">Reference proteome</keyword>
<dbReference type="Pfam" id="PF17765">
    <property type="entry name" value="MLTR_LBD"/>
    <property type="match status" value="1"/>
</dbReference>
<protein>
    <submittedName>
        <fullName evidence="3">Helix-turn-helix transcriptional regulator</fullName>
    </submittedName>
</protein>
<evidence type="ECO:0000259" key="2">
    <source>
        <dbReference type="PROSITE" id="PS50943"/>
    </source>
</evidence>
<accession>A0ABZ1HED0</accession>
<evidence type="ECO:0000313" key="4">
    <source>
        <dbReference type="Proteomes" id="UP001340816"/>
    </source>
</evidence>
<dbReference type="Gene3D" id="3.30.450.180">
    <property type="match status" value="1"/>
</dbReference>
<dbReference type="SMART" id="SM00530">
    <property type="entry name" value="HTH_XRE"/>
    <property type="match status" value="1"/>
</dbReference>
<organism evidence="3 4">
    <name type="scientific">Streptomyces phaeochromogenes</name>
    <dbReference type="NCBI Taxonomy" id="1923"/>
    <lineage>
        <taxon>Bacteria</taxon>
        <taxon>Bacillati</taxon>
        <taxon>Actinomycetota</taxon>
        <taxon>Actinomycetes</taxon>
        <taxon>Kitasatosporales</taxon>
        <taxon>Streptomycetaceae</taxon>
        <taxon>Streptomyces</taxon>
        <taxon>Streptomyces phaeochromogenes group</taxon>
    </lineage>
</organism>
<dbReference type="CDD" id="cd00093">
    <property type="entry name" value="HTH_XRE"/>
    <property type="match status" value="1"/>
</dbReference>
<name>A0ABZ1HED0_STRPH</name>
<dbReference type="Pfam" id="PF13560">
    <property type="entry name" value="HTH_31"/>
    <property type="match status" value="1"/>
</dbReference>